<keyword evidence="2" id="KW-1185">Reference proteome</keyword>
<sequence>MRQKDDLRFAEALTRLAYGRTTAEDNSMISSRCFNDEDSLPLDVQRCLRLIATNKEAICSIRNELDKCQKNKARHELEVMDKKNTQNLIRQLELNHRIKIYGFEQILM</sequence>
<evidence type="ECO:0000313" key="2">
    <source>
        <dbReference type="Proteomes" id="UP001107558"/>
    </source>
</evidence>
<comment type="caution">
    <text evidence="1">The sequence shown here is derived from an EMBL/GenBank/DDBJ whole genome shotgun (WGS) entry which is preliminary data.</text>
</comment>
<proteinExistence type="predicted"/>
<dbReference type="Proteomes" id="UP001107558">
    <property type="component" value="Chromosome 2"/>
</dbReference>
<dbReference type="OrthoDB" id="8048846at2759"/>
<name>A0A9J6C208_POLVA</name>
<dbReference type="AlphaFoldDB" id="A0A9J6C208"/>
<reference evidence="1" key="1">
    <citation type="submission" date="2021-03" db="EMBL/GenBank/DDBJ databases">
        <title>Chromosome level genome of the anhydrobiotic midge Polypedilum vanderplanki.</title>
        <authorList>
            <person name="Yoshida Y."/>
            <person name="Kikawada T."/>
            <person name="Gusev O."/>
        </authorList>
    </citation>
    <scope>NUCLEOTIDE SEQUENCE</scope>
    <source>
        <strain evidence="1">NIAS01</strain>
        <tissue evidence="1">Whole body or cell culture</tissue>
    </source>
</reference>
<gene>
    <name evidence="1" type="ORF">PVAND_005422</name>
</gene>
<accession>A0A9J6C208</accession>
<organism evidence="1 2">
    <name type="scientific">Polypedilum vanderplanki</name>
    <name type="common">Sleeping chironomid midge</name>
    <dbReference type="NCBI Taxonomy" id="319348"/>
    <lineage>
        <taxon>Eukaryota</taxon>
        <taxon>Metazoa</taxon>
        <taxon>Ecdysozoa</taxon>
        <taxon>Arthropoda</taxon>
        <taxon>Hexapoda</taxon>
        <taxon>Insecta</taxon>
        <taxon>Pterygota</taxon>
        <taxon>Neoptera</taxon>
        <taxon>Endopterygota</taxon>
        <taxon>Diptera</taxon>
        <taxon>Nematocera</taxon>
        <taxon>Chironomoidea</taxon>
        <taxon>Chironomidae</taxon>
        <taxon>Chironominae</taxon>
        <taxon>Polypedilum</taxon>
        <taxon>Polypedilum</taxon>
    </lineage>
</organism>
<protein>
    <submittedName>
        <fullName evidence="1">Uncharacterized protein</fullName>
    </submittedName>
</protein>
<dbReference type="EMBL" id="JADBJN010000002">
    <property type="protein sequence ID" value="KAG5675526.1"/>
    <property type="molecule type" value="Genomic_DNA"/>
</dbReference>
<evidence type="ECO:0000313" key="1">
    <source>
        <dbReference type="EMBL" id="KAG5675526.1"/>
    </source>
</evidence>